<evidence type="ECO:0000313" key="11">
    <source>
        <dbReference type="EMBL" id="KAK2141547.1"/>
    </source>
</evidence>
<protein>
    <recommendedName>
        <fullName evidence="10">G-protein coupled receptors family 1 profile domain-containing protein</fullName>
    </recommendedName>
</protein>
<feature type="transmembrane region" description="Helical" evidence="9">
    <location>
        <begin position="269"/>
        <end position="290"/>
    </location>
</feature>
<gene>
    <name evidence="11" type="ORF">LSH36_1084g00005</name>
</gene>
<dbReference type="Proteomes" id="UP001208570">
    <property type="component" value="Unassembled WGS sequence"/>
</dbReference>
<dbReference type="Pfam" id="PF00001">
    <property type="entry name" value="7tm_1"/>
    <property type="match status" value="1"/>
</dbReference>
<proteinExistence type="predicted"/>
<keyword evidence="8" id="KW-0807">Transducer</keyword>
<evidence type="ECO:0000256" key="2">
    <source>
        <dbReference type="ARBA" id="ARBA00022475"/>
    </source>
</evidence>
<feature type="transmembrane region" description="Helical" evidence="9">
    <location>
        <begin position="146"/>
        <end position="169"/>
    </location>
</feature>
<accession>A0AAD9MPV2</accession>
<feature type="transmembrane region" description="Helical" evidence="9">
    <location>
        <begin position="33"/>
        <end position="58"/>
    </location>
</feature>
<name>A0AAD9MPV2_9ANNE</name>
<evidence type="ECO:0000256" key="8">
    <source>
        <dbReference type="ARBA" id="ARBA00023224"/>
    </source>
</evidence>
<dbReference type="PRINTS" id="PR00237">
    <property type="entry name" value="GPCRRHODOPSN"/>
</dbReference>
<dbReference type="PANTHER" id="PTHR24228:SF74">
    <property type="entry name" value="G-PROTEIN COUPLED RECEPTORS FAMILY 1 PROFILE DOMAIN-CONTAINING PROTEIN"/>
    <property type="match status" value="1"/>
</dbReference>
<dbReference type="AlphaFoldDB" id="A0AAD9MPV2"/>
<evidence type="ECO:0000256" key="1">
    <source>
        <dbReference type="ARBA" id="ARBA00004651"/>
    </source>
</evidence>
<keyword evidence="4 9" id="KW-1133">Transmembrane helix</keyword>
<feature type="transmembrane region" description="Helical" evidence="9">
    <location>
        <begin position="189"/>
        <end position="217"/>
    </location>
</feature>
<feature type="transmembrane region" description="Helical" evidence="9">
    <location>
        <begin position="113"/>
        <end position="134"/>
    </location>
</feature>
<dbReference type="SUPFAM" id="SSF81321">
    <property type="entry name" value="Family A G protein-coupled receptor-like"/>
    <property type="match status" value="1"/>
</dbReference>
<keyword evidence="6 9" id="KW-0472">Membrane</keyword>
<evidence type="ECO:0000256" key="9">
    <source>
        <dbReference type="SAM" id="Phobius"/>
    </source>
</evidence>
<organism evidence="11 12">
    <name type="scientific">Paralvinella palmiformis</name>
    <dbReference type="NCBI Taxonomy" id="53620"/>
    <lineage>
        <taxon>Eukaryota</taxon>
        <taxon>Metazoa</taxon>
        <taxon>Spiralia</taxon>
        <taxon>Lophotrochozoa</taxon>
        <taxon>Annelida</taxon>
        <taxon>Polychaeta</taxon>
        <taxon>Sedentaria</taxon>
        <taxon>Canalipalpata</taxon>
        <taxon>Terebellida</taxon>
        <taxon>Terebelliformia</taxon>
        <taxon>Alvinellidae</taxon>
        <taxon>Paralvinella</taxon>
    </lineage>
</organism>
<keyword evidence="7" id="KW-0675">Receptor</keyword>
<dbReference type="CDD" id="cd00637">
    <property type="entry name" value="7tm_classA_rhodopsin-like"/>
    <property type="match status" value="1"/>
</dbReference>
<evidence type="ECO:0000256" key="4">
    <source>
        <dbReference type="ARBA" id="ARBA00022989"/>
    </source>
</evidence>
<sequence length="353" mass="39641">MTTPDFGELLNVTPLANVSAGANEMPSRLATSIGASVMLAFFVQGIVGNLWIICGVFVHRKMWTVINIFITSLCVNDLLSLCLIVILIIDSYIWRRWTAGEVMCKLNPEFTVAFIGCSLWHTALIAIHRYIVVVHNNIYKKMKRNAYVVFVLVMARAIPVACAVPGFSLDSSGYVPKMLRCILLPTQKARIISVTVIQVIVPCVVVVFCYLLIFGFVYRTSRQLNLSNNNMRREIQITKMFGIIFLMILLGFIPYTAVRNADRGNRFGADVYVIISVFYAIATCSSPLVYGFMSRDIQESCLAFLARIVKVLKLQKCSKCLKPHEGYIQPTDGQMETNAEMVTWTESKTQTDL</sequence>
<evidence type="ECO:0000256" key="7">
    <source>
        <dbReference type="ARBA" id="ARBA00023170"/>
    </source>
</evidence>
<dbReference type="EMBL" id="JAODUP010001084">
    <property type="protein sequence ID" value="KAK2141547.1"/>
    <property type="molecule type" value="Genomic_DNA"/>
</dbReference>
<dbReference type="GO" id="GO:0005886">
    <property type="term" value="C:plasma membrane"/>
    <property type="evidence" value="ECO:0007669"/>
    <property type="project" value="UniProtKB-SubCell"/>
</dbReference>
<dbReference type="Gene3D" id="1.20.1070.10">
    <property type="entry name" value="Rhodopsin 7-helix transmembrane proteins"/>
    <property type="match status" value="1"/>
</dbReference>
<reference evidence="11" key="1">
    <citation type="journal article" date="2023" name="Mol. Biol. Evol.">
        <title>Third-Generation Sequencing Reveals the Adaptive Role of the Epigenome in Three Deep-Sea Polychaetes.</title>
        <authorList>
            <person name="Perez M."/>
            <person name="Aroh O."/>
            <person name="Sun Y."/>
            <person name="Lan Y."/>
            <person name="Juniper S.K."/>
            <person name="Young C.R."/>
            <person name="Angers B."/>
            <person name="Qian P.Y."/>
        </authorList>
    </citation>
    <scope>NUCLEOTIDE SEQUENCE</scope>
    <source>
        <strain evidence="11">P08H-3</strain>
    </source>
</reference>
<feature type="transmembrane region" description="Helical" evidence="9">
    <location>
        <begin position="237"/>
        <end position="257"/>
    </location>
</feature>
<dbReference type="PROSITE" id="PS50262">
    <property type="entry name" value="G_PROTEIN_RECEP_F1_2"/>
    <property type="match status" value="1"/>
</dbReference>
<feature type="transmembrane region" description="Helical" evidence="9">
    <location>
        <begin position="65"/>
        <end position="93"/>
    </location>
</feature>
<dbReference type="InterPro" id="IPR000276">
    <property type="entry name" value="GPCR_Rhodpsn"/>
</dbReference>
<comment type="subcellular location">
    <subcellularLocation>
        <location evidence="1">Cell membrane</location>
        <topology evidence="1">Multi-pass membrane protein</topology>
    </subcellularLocation>
</comment>
<evidence type="ECO:0000259" key="10">
    <source>
        <dbReference type="PROSITE" id="PS50262"/>
    </source>
</evidence>
<keyword evidence="3 9" id="KW-0812">Transmembrane</keyword>
<evidence type="ECO:0000256" key="6">
    <source>
        <dbReference type="ARBA" id="ARBA00023136"/>
    </source>
</evidence>
<comment type="caution">
    <text evidence="11">The sequence shown here is derived from an EMBL/GenBank/DDBJ whole genome shotgun (WGS) entry which is preliminary data.</text>
</comment>
<keyword evidence="5" id="KW-0297">G-protein coupled receptor</keyword>
<evidence type="ECO:0000256" key="3">
    <source>
        <dbReference type="ARBA" id="ARBA00022692"/>
    </source>
</evidence>
<keyword evidence="12" id="KW-1185">Reference proteome</keyword>
<dbReference type="GO" id="GO:0004930">
    <property type="term" value="F:G protein-coupled receptor activity"/>
    <property type="evidence" value="ECO:0007669"/>
    <property type="project" value="UniProtKB-KW"/>
</dbReference>
<dbReference type="InterPro" id="IPR017452">
    <property type="entry name" value="GPCR_Rhodpsn_7TM"/>
</dbReference>
<evidence type="ECO:0000313" key="12">
    <source>
        <dbReference type="Proteomes" id="UP001208570"/>
    </source>
</evidence>
<evidence type="ECO:0000256" key="5">
    <source>
        <dbReference type="ARBA" id="ARBA00023040"/>
    </source>
</evidence>
<feature type="domain" description="G-protein coupled receptors family 1 profile" evidence="10">
    <location>
        <begin position="48"/>
        <end position="290"/>
    </location>
</feature>
<keyword evidence="2" id="KW-1003">Cell membrane</keyword>
<dbReference type="PANTHER" id="PTHR24228">
    <property type="entry name" value="B2 BRADYKININ RECEPTOR/ANGIOTENSIN II RECEPTOR"/>
    <property type="match status" value="1"/>
</dbReference>